<dbReference type="OMA" id="NEALCIW"/>
<keyword evidence="5" id="KW-1133">Transmembrane helix</keyword>
<keyword evidence="5" id="KW-0812">Transmembrane</keyword>
<dbReference type="Proteomes" id="UP000288216">
    <property type="component" value="Unassembled WGS sequence"/>
</dbReference>
<reference evidence="7 8" key="1">
    <citation type="journal article" date="2018" name="Nat. Ecol. Evol.">
        <title>Shark genomes provide insights into elasmobranch evolution and the origin of vertebrates.</title>
        <authorList>
            <person name="Hara Y"/>
            <person name="Yamaguchi K"/>
            <person name="Onimaru K"/>
            <person name="Kadota M"/>
            <person name="Koyanagi M"/>
            <person name="Keeley SD"/>
            <person name="Tatsumi K"/>
            <person name="Tanaka K"/>
            <person name="Motone F"/>
            <person name="Kageyama Y"/>
            <person name="Nozu R"/>
            <person name="Adachi N"/>
            <person name="Nishimura O"/>
            <person name="Nakagawa R"/>
            <person name="Tanegashima C"/>
            <person name="Kiyatake I"/>
            <person name="Matsumoto R"/>
            <person name="Murakumo K"/>
            <person name="Nishida K"/>
            <person name="Terakita A"/>
            <person name="Kuratani S"/>
            <person name="Sato K"/>
            <person name="Hyodo S Kuraku.S."/>
        </authorList>
    </citation>
    <scope>NUCLEOTIDE SEQUENCE [LARGE SCALE GENOMIC DNA]</scope>
</reference>
<keyword evidence="3" id="KW-0378">Hydrolase</keyword>
<dbReference type="GO" id="GO:0005525">
    <property type="term" value="F:GTP binding"/>
    <property type="evidence" value="ECO:0007669"/>
    <property type="project" value="UniProtKB-KW"/>
</dbReference>
<dbReference type="AlphaFoldDB" id="A0A401Q8U6"/>
<proteinExistence type="inferred from homology"/>
<protein>
    <recommendedName>
        <fullName evidence="6">IRG-type G domain-containing protein</fullName>
    </recommendedName>
</protein>
<dbReference type="GO" id="GO:0016020">
    <property type="term" value="C:membrane"/>
    <property type="evidence" value="ECO:0007669"/>
    <property type="project" value="InterPro"/>
</dbReference>
<comment type="caution">
    <text evidence="7">The sequence shown here is derived from an EMBL/GenBank/DDBJ whole genome shotgun (WGS) entry which is preliminary data.</text>
</comment>
<dbReference type="InterPro" id="IPR051515">
    <property type="entry name" value="IRG"/>
</dbReference>
<dbReference type="InterPro" id="IPR007743">
    <property type="entry name" value="Immunity-related_GTPase-like"/>
</dbReference>
<evidence type="ECO:0000259" key="6">
    <source>
        <dbReference type="PROSITE" id="PS51716"/>
    </source>
</evidence>
<evidence type="ECO:0000256" key="4">
    <source>
        <dbReference type="ARBA" id="ARBA00023134"/>
    </source>
</evidence>
<accession>A0A401Q8U6</accession>
<feature type="domain" description="IRG-type G" evidence="6">
    <location>
        <begin position="1"/>
        <end position="127"/>
    </location>
</feature>
<dbReference type="PROSITE" id="PS51716">
    <property type="entry name" value="G_IRG"/>
    <property type="match status" value="1"/>
</dbReference>
<dbReference type="STRING" id="75743.A0A401Q8U6"/>
<feature type="transmembrane region" description="Helical" evidence="5">
    <location>
        <begin position="220"/>
        <end position="242"/>
    </location>
</feature>
<dbReference type="Gene3D" id="3.40.50.300">
    <property type="entry name" value="P-loop containing nucleotide triphosphate hydrolases"/>
    <property type="match status" value="1"/>
</dbReference>
<dbReference type="InterPro" id="IPR030385">
    <property type="entry name" value="G_IRG_dom"/>
</dbReference>
<gene>
    <name evidence="7" type="ORF">scyTo_0021890</name>
</gene>
<evidence type="ECO:0000256" key="5">
    <source>
        <dbReference type="SAM" id="Phobius"/>
    </source>
</evidence>
<keyword evidence="4" id="KW-0342">GTP-binding</keyword>
<keyword evidence="2" id="KW-0547">Nucleotide-binding</keyword>
<comment type="similarity">
    <text evidence="1">Belongs to the TRAFAC class dynamin-like GTPase superfamily. IRG family.</text>
</comment>
<dbReference type="EMBL" id="BFAA01020413">
    <property type="protein sequence ID" value="GCB81802.1"/>
    <property type="molecule type" value="Genomic_DNA"/>
</dbReference>
<keyword evidence="8" id="KW-1185">Reference proteome</keyword>
<dbReference type="SUPFAM" id="SSF52540">
    <property type="entry name" value="P-loop containing nucleoside triphosphate hydrolases"/>
    <property type="match status" value="1"/>
</dbReference>
<dbReference type="InterPro" id="IPR027417">
    <property type="entry name" value="P-loop_NTPase"/>
</dbReference>
<evidence type="ECO:0000256" key="3">
    <source>
        <dbReference type="ARBA" id="ARBA00022801"/>
    </source>
</evidence>
<dbReference type="PANTHER" id="PTHR32341">
    <property type="entry name" value="INTERFERON-INDUCIBLE GTPASE"/>
    <property type="match status" value="1"/>
</dbReference>
<dbReference type="Pfam" id="PF05049">
    <property type="entry name" value="IIGP"/>
    <property type="match status" value="1"/>
</dbReference>
<dbReference type="GO" id="GO:0016787">
    <property type="term" value="F:hydrolase activity"/>
    <property type="evidence" value="ECO:0007669"/>
    <property type="project" value="UniProtKB-KW"/>
</dbReference>
<dbReference type="PANTHER" id="PTHR32341:SF10">
    <property type="entry name" value="INTERFERON-INDUCIBLE GTPASE 5"/>
    <property type="match status" value="1"/>
</dbReference>
<feature type="transmembrane region" description="Helical" evidence="5">
    <location>
        <begin position="159"/>
        <end position="191"/>
    </location>
</feature>
<dbReference type="OrthoDB" id="422720at2759"/>
<organism evidence="7 8">
    <name type="scientific">Scyliorhinus torazame</name>
    <name type="common">Cloudy catshark</name>
    <name type="synonym">Catulus torazame</name>
    <dbReference type="NCBI Taxonomy" id="75743"/>
    <lineage>
        <taxon>Eukaryota</taxon>
        <taxon>Metazoa</taxon>
        <taxon>Chordata</taxon>
        <taxon>Craniata</taxon>
        <taxon>Vertebrata</taxon>
        <taxon>Chondrichthyes</taxon>
        <taxon>Elasmobranchii</taxon>
        <taxon>Galeomorphii</taxon>
        <taxon>Galeoidea</taxon>
        <taxon>Carcharhiniformes</taxon>
        <taxon>Scyliorhinidae</taxon>
        <taxon>Scyliorhinus</taxon>
    </lineage>
</organism>
<evidence type="ECO:0000313" key="7">
    <source>
        <dbReference type="EMBL" id="GCB81802.1"/>
    </source>
</evidence>
<sequence length="302" mass="33298">MECKMHRDPNNEALCIWDLCGTGTSDSQATKYLERMNFDRYDCVIILSDKTFKDHDVDLAKGIQSKGKALYFVLWMDDPIKTLENKQKDCIDDLMKKGIVCPKVFLISPSGNDQFGFEKLLEVLAGDLPPPKRRAFVLALPNIISLNIEKKKLAILNEIWRVASASAAVAMVPVPGVGFACDISLLVMVLFDYCRRFGLDSASIKRLAKTMGNKPEELQAVITSKFVAVSPSLVASVLAKIAGKKIIMSNILKFFPLGCLAAATLSFSATYAMLKMAVEEMATDAERMLGIALTVDERKSVD</sequence>
<keyword evidence="5" id="KW-0472">Membrane</keyword>
<name>A0A401Q8U6_SCYTO</name>
<evidence type="ECO:0000256" key="2">
    <source>
        <dbReference type="ARBA" id="ARBA00022741"/>
    </source>
</evidence>
<evidence type="ECO:0000256" key="1">
    <source>
        <dbReference type="ARBA" id="ARBA00005429"/>
    </source>
</evidence>
<evidence type="ECO:0000313" key="8">
    <source>
        <dbReference type="Proteomes" id="UP000288216"/>
    </source>
</evidence>
<feature type="transmembrane region" description="Helical" evidence="5">
    <location>
        <begin position="254"/>
        <end position="274"/>
    </location>
</feature>